<keyword evidence="2" id="KW-1185">Reference proteome</keyword>
<dbReference type="EMBL" id="AP025225">
    <property type="protein sequence ID" value="BDB96447.1"/>
    <property type="molecule type" value="Genomic_DNA"/>
</dbReference>
<evidence type="ECO:0000313" key="1">
    <source>
        <dbReference type="EMBL" id="BDB96447.1"/>
    </source>
</evidence>
<evidence type="ECO:0000313" key="2">
    <source>
        <dbReference type="Proteomes" id="UP001320209"/>
    </source>
</evidence>
<proteinExistence type="predicted"/>
<name>A0ABM7V9H2_9PROT</name>
<gene>
    <name evidence="1" type="ORF">HYD_5800</name>
</gene>
<organism evidence="1 2">
    <name type="scientific">Candidatus Hydrogenosomobacter endosymbioticus</name>
    <dbReference type="NCBI Taxonomy" id="2558174"/>
    <lineage>
        <taxon>Bacteria</taxon>
        <taxon>Pseudomonadati</taxon>
        <taxon>Pseudomonadota</taxon>
        <taxon>Alphaproteobacteria</taxon>
        <taxon>Holosporales</taxon>
        <taxon>Holosporaceae</taxon>
        <taxon>Candidatus Hydrogenosomobacter</taxon>
    </lineage>
</organism>
<dbReference type="Proteomes" id="UP001320209">
    <property type="component" value="Chromosome"/>
</dbReference>
<sequence length="59" mass="6642">MNNAIYKPTDRTFKNTQTQATLARVSIFHATDIPTEIRLATLNVEPYAAAQSVSVYERN</sequence>
<reference evidence="1" key="1">
    <citation type="submission" date="2021-10" db="EMBL/GenBank/DDBJ databases">
        <title>Genome Sequence of The Candidatus Hydrogeosomobacter endosymbioticus, an Intracellular Bacterial Symbiont of the Anaerobic Ciliate GW7.</title>
        <authorList>
            <person name="Shiohama Y."/>
            <person name="Shinzato N."/>
        </authorList>
    </citation>
    <scope>NUCLEOTIDE SEQUENCE [LARGE SCALE GENOMIC DNA]</scope>
    <source>
        <strain evidence="1">200920</strain>
    </source>
</reference>
<protein>
    <submittedName>
        <fullName evidence="1">Uncharacterized protein</fullName>
    </submittedName>
</protein>
<accession>A0ABM7V9H2</accession>